<reference evidence="2" key="2">
    <citation type="submission" date="2023-06" db="EMBL/GenBank/DDBJ databases">
        <authorList>
            <consortium name="Lawrence Berkeley National Laboratory"/>
            <person name="Haridas S."/>
            <person name="Hensen N."/>
            <person name="Bonometti L."/>
            <person name="Westerberg I."/>
            <person name="Brannstrom I.O."/>
            <person name="Guillou S."/>
            <person name="Cros-Aarteil S."/>
            <person name="Calhoun S."/>
            <person name="Kuo A."/>
            <person name="Mondo S."/>
            <person name="Pangilinan J."/>
            <person name="Riley R."/>
            <person name="LaButti K."/>
            <person name="Andreopoulos B."/>
            <person name="Lipzen A."/>
            <person name="Chen C."/>
            <person name="Yanf M."/>
            <person name="Daum C."/>
            <person name="Ng V."/>
            <person name="Clum A."/>
            <person name="Steindorff A."/>
            <person name="Ohm R."/>
            <person name="Martin F."/>
            <person name="Silar P."/>
            <person name="Natvig D."/>
            <person name="Lalanne C."/>
            <person name="Gautier V."/>
            <person name="Ament-velasquez S.L."/>
            <person name="Kruys A."/>
            <person name="Hutchinson M.I."/>
            <person name="Powell A.J."/>
            <person name="Barry K."/>
            <person name="Miller A.N."/>
            <person name="Grigoriev I.V."/>
            <person name="Debuchy R."/>
            <person name="Gladieux P."/>
            <person name="Thoren M.H."/>
            <person name="Johannesson H."/>
        </authorList>
    </citation>
    <scope>NUCLEOTIDE SEQUENCE</scope>
    <source>
        <strain evidence="2">CBS 232.78</strain>
    </source>
</reference>
<sequence>MSGYAALGDNVRENYYVSGPMARWAPEAQPHHDVTETGPYEPQSQTGPPIPTRRIPEYRATNIPEKLGYGFQRQEYLHRWLFPAQEYPRSAAMGSNFRPGEQYNVDRAFFTPPPSALIQHQTEARQRPMVPGQYLEYPRSHPALQAVEYNPGALQDDQQQLTWHRNGSSYYVGDALTNRDSEVPSSEKMEDYILRIEREAFGSQEQVEHESDFSHIDLAV</sequence>
<accession>A0AAE0P763</accession>
<comment type="caution">
    <text evidence="2">The sequence shown here is derived from an EMBL/GenBank/DDBJ whole genome shotgun (WGS) entry which is preliminary data.</text>
</comment>
<gene>
    <name evidence="2" type="ORF">B0H63DRAFT_50849</name>
</gene>
<evidence type="ECO:0000313" key="3">
    <source>
        <dbReference type="Proteomes" id="UP001285441"/>
    </source>
</evidence>
<name>A0AAE0P763_9PEZI</name>
<dbReference type="Proteomes" id="UP001285441">
    <property type="component" value="Unassembled WGS sequence"/>
</dbReference>
<feature type="region of interest" description="Disordered" evidence="1">
    <location>
        <begin position="28"/>
        <end position="55"/>
    </location>
</feature>
<keyword evidence="3" id="KW-1185">Reference proteome</keyword>
<reference evidence="2" key="1">
    <citation type="journal article" date="2023" name="Mol. Phylogenet. Evol.">
        <title>Genome-scale phylogeny and comparative genomics of the fungal order Sordariales.</title>
        <authorList>
            <person name="Hensen N."/>
            <person name="Bonometti L."/>
            <person name="Westerberg I."/>
            <person name="Brannstrom I.O."/>
            <person name="Guillou S."/>
            <person name="Cros-Aarteil S."/>
            <person name="Calhoun S."/>
            <person name="Haridas S."/>
            <person name="Kuo A."/>
            <person name="Mondo S."/>
            <person name="Pangilinan J."/>
            <person name="Riley R."/>
            <person name="LaButti K."/>
            <person name="Andreopoulos B."/>
            <person name="Lipzen A."/>
            <person name="Chen C."/>
            <person name="Yan M."/>
            <person name="Daum C."/>
            <person name="Ng V."/>
            <person name="Clum A."/>
            <person name="Steindorff A."/>
            <person name="Ohm R.A."/>
            <person name="Martin F."/>
            <person name="Silar P."/>
            <person name="Natvig D.O."/>
            <person name="Lalanne C."/>
            <person name="Gautier V."/>
            <person name="Ament-Velasquez S.L."/>
            <person name="Kruys A."/>
            <person name="Hutchinson M.I."/>
            <person name="Powell A.J."/>
            <person name="Barry K."/>
            <person name="Miller A.N."/>
            <person name="Grigoriev I.V."/>
            <person name="Debuchy R."/>
            <person name="Gladieux P."/>
            <person name="Hiltunen Thoren M."/>
            <person name="Johannesson H."/>
        </authorList>
    </citation>
    <scope>NUCLEOTIDE SEQUENCE</scope>
    <source>
        <strain evidence="2">CBS 232.78</strain>
    </source>
</reference>
<proteinExistence type="predicted"/>
<organism evidence="2 3">
    <name type="scientific">Podospora didyma</name>
    <dbReference type="NCBI Taxonomy" id="330526"/>
    <lineage>
        <taxon>Eukaryota</taxon>
        <taxon>Fungi</taxon>
        <taxon>Dikarya</taxon>
        <taxon>Ascomycota</taxon>
        <taxon>Pezizomycotina</taxon>
        <taxon>Sordariomycetes</taxon>
        <taxon>Sordariomycetidae</taxon>
        <taxon>Sordariales</taxon>
        <taxon>Podosporaceae</taxon>
        <taxon>Podospora</taxon>
    </lineage>
</organism>
<dbReference type="EMBL" id="JAULSW010000001">
    <property type="protein sequence ID" value="KAK3394576.1"/>
    <property type="molecule type" value="Genomic_DNA"/>
</dbReference>
<protein>
    <submittedName>
        <fullName evidence="2">Uncharacterized protein</fullName>
    </submittedName>
</protein>
<dbReference type="AlphaFoldDB" id="A0AAE0P763"/>
<evidence type="ECO:0000313" key="2">
    <source>
        <dbReference type="EMBL" id="KAK3394576.1"/>
    </source>
</evidence>
<evidence type="ECO:0000256" key="1">
    <source>
        <dbReference type="SAM" id="MobiDB-lite"/>
    </source>
</evidence>